<dbReference type="EMBL" id="MGHA01000033">
    <property type="protein sequence ID" value="OGM59339.1"/>
    <property type="molecule type" value="Genomic_DNA"/>
</dbReference>
<dbReference type="STRING" id="1802514.A2955_00390"/>
<gene>
    <name evidence="1" type="ORF">A2955_00390</name>
</gene>
<evidence type="ECO:0000313" key="2">
    <source>
        <dbReference type="Proteomes" id="UP000177501"/>
    </source>
</evidence>
<reference evidence="1 2" key="1">
    <citation type="journal article" date="2016" name="Nat. Commun.">
        <title>Thousands of microbial genomes shed light on interconnected biogeochemical processes in an aquifer system.</title>
        <authorList>
            <person name="Anantharaman K."/>
            <person name="Brown C.T."/>
            <person name="Hug L.A."/>
            <person name="Sharon I."/>
            <person name="Castelle C.J."/>
            <person name="Probst A.J."/>
            <person name="Thomas B.C."/>
            <person name="Singh A."/>
            <person name="Wilkins M.J."/>
            <person name="Karaoz U."/>
            <person name="Brodie E.L."/>
            <person name="Williams K.H."/>
            <person name="Hubbard S.S."/>
            <person name="Banfield J.F."/>
        </authorList>
    </citation>
    <scope>NUCLEOTIDE SEQUENCE [LARGE SCALE GENOMIC DNA]</scope>
</reference>
<sequence length="70" mass="7630">MIQEITGESVRVVCTLTTPPSKKDNGGVILVEPEKINGGNFPQNNEVIKSNELRSGESEDIIDLAKEIFS</sequence>
<protein>
    <submittedName>
        <fullName evidence="1">Uncharacterized protein</fullName>
    </submittedName>
</protein>
<accession>A0A1F8B6L1</accession>
<dbReference type="AlphaFoldDB" id="A0A1F8B6L1"/>
<proteinExistence type="predicted"/>
<comment type="caution">
    <text evidence="1">The sequence shown here is derived from an EMBL/GenBank/DDBJ whole genome shotgun (WGS) entry which is preliminary data.</text>
</comment>
<name>A0A1F8B6L1_9BACT</name>
<organism evidence="1 2">
    <name type="scientific">Candidatus Woesebacteria bacterium RIFCSPLOWO2_01_FULL_37_19</name>
    <dbReference type="NCBI Taxonomy" id="1802514"/>
    <lineage>
        <taxon>Bacteria</taxon>
        <taxon>Candidatus Woeseibacteriota</taxon>
    </lineage>
</organism>
<evidence type="ECO:0000313" key="1">
    <source>
        <dbReference type="EMBL" id="OGM59339.1"/>
    </source>
</evidence>
<dbReference type="Proteomes" id="UP000177501">
    <property type="component" value="Unassembled WGS sequence"/>
</dbReference>